<dbReference type="PANTHER" id="PTHR30411:SF1">
    <property type="entry name" value="CYTOPLASMIC PROTEIN"/>
    <property type="match status" value="1"/>
</dbReference>
<dbReference type="RefSeq" id="WP_038528714.1">
    <property type="nucleotide sequence ID" value="NZ_CP007793.1"/>
</dbReference>
<dbReference type="Proteomes" id="UP000236268">
    <property type="component" value="Unassembled WGS sequence"/>
</dbReference>
<reference evidence="2 4" key="1">
    <citation type="journal article" date="2014" name="Genome Announc.">
        <title>Complete Genome Sequence of the Model Rhizosphere Strain Azospirillum brasilense Az39, Successfully Applied in Agriculture.</title>
        <authorList>
            <person name="Rivera D."/>
            <person name="Revale S."/>
            <person name="Molina R."/>
            <person name="Gualpa J."/>
            <person name="Puente M."/>
            <person name="Maroniche G."/>
            <person name="Paris G."/>
            <person name="Baker D."/>
            <person name="Clavijo B."/>
            <person name="McLay K."/>
            <person name="Spaepen S."/>
            <person name="Perticari A."/>
            <person name="Vazquez M."/>
            <person name="Wisniewski-Dye F."/>
            <person name="Watkins C."/>
            <person name="Martinez-Abarca F."/>
            <person name="Vanderleyden J."/>
            <person name="Cassan F."/>
        </authorList>
    </citation>
    <scope>NUCLEOTIDE SEQUENCE [LARGE SCALE GENOMIC DNA]</scope>
    <source>
        <strain evidence="2 4">Az39</strain>
    </source>
</reference>
<evidence type="ECO:0000313" key="4">
    <source>
        <dbReference type="Proteomes" id="UP000027186"/>
    </source>
</evidence>
<evidence type="ECO:0000259" key="1">
    <source>
        <dbReference type="Pfam" id="PF04073"/>
    </source>
</evidence>
<keyword evidence="2" id="KW-0030">Aminoacyl-tRNA synthetase</keyword>
<dbReference type="CDD" id="cd04333">
    <property type="entry name" value="ProX_deacylase"/>
    <property type="match status" value="1"/>
</dbReference>
<gene>
    <name evidence="2" type="ORF">ABAZ39_09295</name>
    <name evidence="3" type="ORF">C1S70_25750</name>
</gene>
<dbReference type="GO" id="GO:0002161">
    <property type="term" value="F:aminoacyl-tRNA deacylase activity"/>
    <property type="evidence" value="ECO:0007669"/>
    <property type="project" value="InterPro"/>
</dbReference>
<dbReference type="OrthoDB" id="9798760at2"/>
<dbReference type="InterPro" id="IPR007214">
    <property type="entry name" value="YbaK/aa-tRNA-synth-assoc-dom"/>
</dbReference>
<proteinExistence type="predicted"/>
<organism evidence="2 4">
    <name type="scientific">Azospirillum argentinense</name>
    <dbReference type="NCBI Taxonomy" id="2970906"/>
    <lineage>
        <taxon>Bacteria</taxon>
        <taxon>Pseudomonadati</taxon>
        <taxon>Pseudomonadota</taxon>
        <taxon>Alphaproteobacteria</taxon>
        <taxon>Rhodospirillales</taxon>
        <taxon>Azospirillaceae</taxon>
        <taxon>Azospirillum</taxon>
    </lineage>
</organism>
<dbReference type="Proteomes" id="UP000027186">
    <property type="component" value="Chromosome"/>
</dbReference>
<dbReference type="PANTHER" id="PTHR30411">
    <property type="entry name" value="CYTOPLASMIC PROTEIN"/>
    <property type="match status" value="1"/>
</dbReference>
<dbReference type="Gene3D" id="3.90.960.10">
    <property type="entry name" value="YbaK/aminoacyl-tRNA synthetase-associated domain"/>
    <property type="match status" value="1"/>
</dbReference>
<dbReference type="Pfam" id="PF04073">
    <property type="entry name" value="tRNA_edit"/>
    <property type="match status" value="1"/>
</dbReference>
<protein>
    <submittedName>
        <fullName evidence="2">Prolyl-tRNA synthetase</fullName>
    </submittedName>
    <submittedName>
        <fullName evidence="3">YbaK/EbsC family protein</fullName>
    </submittedName>
</protein>
<dbReference type="EMBL" id="CP007793">
    <property type="protein sequence ID" value="AIB12193.1"/>
    <property type="molecule type" value="Genomic_DNA"/>
</dbReference>
<evidence type="ECO:0000313" key="3">
    <source>
        <dbReference type="EMBL" id="PNQ96035.1"/>
    </source>
</evidence>
<keyword evidence="2" id="KW-0436">Ligase</keyword>
<dbReference type="SUPFAM" id="SSF55826">
    <property type="entry name" value="YbaK/ProRS associated domain"/>
    <property type="match status" value="1"/>
</dbReference>
<reference evidence="3 5" key="2">
    <citation type="submission" date="2018-01" db="EMBL/GenBank/DDBJ databases">
        <title>Whole genome sequence of Azospirillum brasilense REC3 isolated from strawberry roots.</title>
        <authorList>
            <person name="Fontana C.A."/>
            <person name="Salazar S.M."/>
            <person name="Bassi D."/>
            <person name="Puglisi E."/>
            <person name="Lovaisa N.C."/>
            <person name="Toffoli L.M."/>
            <person name="Pedraza R."/>
            <person name="Cocconcelli P.S."/>
        </authorList>
    </citation>
    <scope>NUCLEOTIDE SEQUENCE [LARGE SCALE GENOMIC DNA]</scope>
    <source>
        <strain evidence="3 5">REC3</strain>
    </source>
</reference>
<evidence type="ECO:0000313" key="5">
    <source>
        <dbReference type="Proteomes" id="UP000236268"/>
    </source>
</evidence>
<feature type="domain" description="YbaK/aminoacyl-tRNA synthetase-associated" evidence="1">
    <location>
        <begin position="30"/>
        <end position="147"/>
    </location>
</feature>
<dbReference type="GO" id="GO:0004812">
    <property type="term" value="F:aminoacyl-tRNA ligase activity"/>
    <property type="evidence" value="ECO:0007669"/>
    <property type="project" value="UniProtKB-KW"/>
</dbReference>
<dbReference type="EMBL" id="POWG01000037">
    <property type="protein sequence ID" value="PNQ96035.1"/>
    <property type="molecule type" value="Genomic_DNA"/>
</dbReference>
<dbReference type="AlphaFoldDB" id="A0A060DMA4"/>
<sequence>MAALSPSAQRVQALLDGFGHGHSVIEHEGSTRTSEDAANAVGCAVAQIAKSLIFRAKDSGRPVLVVASGANRVDEKAVGRLIGEKIERADPDFVREATGFAIGGVPPIGHAVPPVVLIDADLMGLDAIWAAAGTPNAVFRLTPAELVAITEGRVEAIRKG</sequence>
<accession>A0A060DMA4</accession>
<dbReference type="InterPro" id="IPR036754">
    <property type="entry name" value="YbaK/aa-tRNA-synt-asso_dom_sf"/>
</dbReference>
<name>A0A060DMA4_9PROT</name>
<dbReference type="KEGG" id="abq:ABAZ39_09295"/>
<accession>A0A2K1FU24</accession>
<evidence type="ECO:0000313" key="2">
    <source>
        <dbReference type="EMBL" id="AIB12193.1"/>
    </source>
</evidence>